<dbReference type="AlphaFoldDB" id="A0A225UY96"/>
<feature type="compositionally biased region" description="Polar residues" evidence="1">
    <location>
        <begin position="159"/>
        <end position="174"/>
    </location>
</feature>
<comment type="caution">
    <text evidence="2">The sequence shown here is derived from an EMBL/GenBank/DDBJ whole genome shotgun (WGS) entry which is preliminary data.</text>
</comment>
<gene>
    <name evidence="2" type="ORF">PHMEG_00031634</name>
</gene>
<evidence type="ECO:0000313" key="2">
    <source>
        <dbReference type="EMBL" id="OWY97758.1"/>
    </source>
</evidence>
<evidence type="ECO:0000256" key="1">
    <source>
        <dbReference type="SAM" id="MobiDB-lite"/>
    </source>
</evidence>
<keyword evidence="3" id="KW-1185">Reference proteome</keyword>
<feature type="region of interest" description="Disordered" evidence="1">
    <location>
        <begin position="1"/>
        <end position="41"/>
    </location>
</feature>
<dbReference type="OrthoDB" id="129450at2759"/>
<feature type="compositionally biased region" description="Polar residues" evidence="1">
    <location>
        <begin position="133"/>
        <end position="151"/>
    </location>
</feature>
<feature type="compositionally biased region" description="Basic residues" evidence="1">
    <location>
        <begin position="77"/>
        <end position="88"/>
    </location>
</feature>
<feature type="non-terminal residue" evidence="2">
    <location>
        <position position="174"/>
    </location>
</feature>
<name>A0A225UY96_9STRA</name>
<organism evidence="2 3">
    <name type="scientific">Phytophthora megakarya</name>
    <dbReference type="NCBI Taxonomy" id="4795"/>
    <lineage>
        <taxon>Eukaryota</taxon>
        <taxon>Sar</taxon>
        <taxon>Stramenopiles</taxon>
        <taxon>Oomycota</taxon>
        <taxon>Peronosporomycetes</taxon>
        <taxon>Peronosporales</taxon>
        <taxon>Peronosporaceae</taxon>
        <taxon>Phytophthora</taxon>
    </lineage>
</organism>
<feature type="compositionally biased region" description="Polar residues" evidence="1">
    <location>
        <begin position="1"/>
        <end position="12"/>
    </location>
</feature>
<accession>A0A225UY96</accession>
<protein>
    <submittedName>
        <fullName evidence="2">Uncharacterized protein</fullName>
    </submittedName>
</protein>
<reference evidence="3" key="1">
    <citation type="submission" date="2017-03" db="EMBL/GenBank/DDBJ databases">
        <title>Phytopthora megakarya and P. palmivora, two closely related causual agents of cacao black pod achieved similar genome size and gene model numbers by different mechanisms.</title>
        <authorList>
            <person name="Ali S."/>
            <person name="Shao J."/>
            <person name="Larry D.J."/>
            <person name="Kronmiller B."/>
            <person name="Shen D."/>
            <person name="Strem M.D."/>
            <person name="Melnick R.L."/>
            <person name="Guiltinan M.J."/>
            <person name="Tyler B.M."/>
            <person name="Meinhardt L.W."/>
            <person name="Bailey B.A."/>
        </authorList>
    </citation>
    <scope>NUCLEOTIDE SEQUENCE [LARGE SCALE GENOMIC DNA]</scope>
    <source>
        <strain evidence="3">zdho120</strain>
    </source>
</reference>
<dbReference type="Proteomes" id="UP000198211">
    <property type="component" value="Unassembled WGS sequence"/>
</dbReference>
<feature type="region of interest" description="Disordered" evidence="1">
    <location>
        <begin position="61"/>
        <end position="89"/>
    </location>
</feature>
<evidence type="ECO:0000313" key="3">
    <source>
        <dbReference type="Proteomes" id="UP000198211"/>
    </source>
</evidence>
<proteinExistence type="predicted"/>
<sequence length="174" mass="19078">MFNLRNDATPTSRDSRISSGKILTRRSNGVPDCADADNDNGKEILVPRDYYNTTYIDVDPAGSWMPKKPAKAPAKNRPPKKAPTKSKKAQQWLLIPANYKINVGESTASKTVAHGMGITKVEGFKRMAVQVTTSSIRSSPQQLKPQSSEIASKQRDLKITNNKGARTTHQGNPT</sequence>
<feature type="region of interest" description="Disordered" evidence="1">
    <location>
        <begin position="133"/>
        <end position="174"/>
    </location>
</feature>
<dbReference type="EMBL" id="NBNE01010098">
    <property type="protein sequence ID" value="OWY97758.1"/>
    <property type="molecule type" value="Genomic_DNA"/>
</dbReference>